<evidence type="ECO:0000256" key="1">
    <source>
        <dbReference type="ARBA" id="ARBA00006484"/>
    </source>
</evidence>
<dbReference type="PANTHER" id="PTHR43477">
    <property type="entry name" value="DIHYDROANTICAPSIN 7-DEHYDROGENASE"/>
    <property type="match status" value="1"/>
</dbReference>
<dbReference type="EMBL" id="UINC01000920">
    <property type="protein sequence ID" value="SUZ63610.1"/>
    <property type="molecule type" value="Genomic_DNA"/>
</dbReference>
<accession>A0A381P9K7</accession>
<dbReference type="PRINTS" id="PR00080">
    <property type="entry name" value="SDRFAMILY"/>
</dbReference>
<reference evidence="3" key="1">
    <citation type="submission" date="2018-05" db="EMBL/GenBank/DDBJ databases">
        <authorList>
            <person name="Lanie J.A."/>
            <person name="Ng W.-L."/>
            <person name="Kazmierczak K.M."/>
            <person name="Andrzejewski T.M."/>
            <person name="Davidsen T.M."/>
            <person name="Wayne K.J."/>
            <person name="Tettelin H."/>
            <person name="Glass J.I."/>
            <person name="Rusch D."/>
            <person name="Podicherti R."/>
            <person name="Tsui H.-C.T."/>
            <person name="Winkler M.E."/>
        </authorList>
    </citation>
    <scope>NUCLEOTIDE SEQUENCE</scope>
</reference>
<evidence type="ECO:0000256" key="2">
    <source>
        <dbReference type="ARBA" id="ARBA00023002"/>
    </source>
</evidence>
<comment type="similarity">
    <text evidence="1">Belongs to the short-chain dehydrogenases/reductases (SDR) family.</text>
</comment>
<dbReference type="Pfam" id="PF00106">
    <property type="entry name" value="adh_short"/>
    <property type="match status" value="1"/>
</dbReference>
<name>A0A381P9K7_9ZZZZ</name>
<gene>
    <name evidence="3" type="ORF">METZ01_LOCUS16464</name>
</gene>
<organism evidence="3">
    <name type="scientific">marine metagenome</name>
    <dbReference type="NCBI Taxonomy" id="408172"/>
    <lineage>
        <taxon>unclassified sequences</taxon>
        <taxon>metagenomes</taxon>
        <taxon>ecological metagenomes</taxon>
    </lineage>
</organism>
<dbReference type="SUPFAM" id="SSF51735">
    <property type="entry name" value="NAD(P)-binding Rossmann-fold domains"/>
    <property type="match status" value="1"/>
</dbReference>
<dbReference type="PANTHER" id="PTHR43477:SF1">
    <property type="entry name" value="DIHYDROANTICAPSIN 7-DEHYDROGENASE"/>
    <property type="match status" value="1"/>
</dbReference>
<dbReference type="InterPro" id="IPR036291">
    <property type="entry name" value="NAD(P)-bd_dom_sf"/>
</dbReference>
<keyword evidence="2" id="KW-0560">Oxidoreductase</keyword>
<protein>
    <recommendedName>
        <fullName evidence="4">Short-chain dehydrogenase/reductase SDR</fullName>
    </recommendedName>
</protein>
<evidence type="ECO:0008006" key="4">
    <source>
        <dbReference type="Google" id="ProtNLM"/>
    </source>
</evidence>
<dbReference type="Gene3D" id="3.40.50.720">
    <property type="entry name" value="NAD(P)-binding Rossmann-like Domain"/>
    <property type="match status" value="1"/>
</dbReference>
<dbReference type="PRINTS" id="PR00081">
    <property type="entry name" value="GDHRDH"/>
</dbReference>
<evidence type="ECO:0000313" key="3">
    <source>
        <dbReference type="EMBL" id="SUZ63610.1"/>
    </source>
</evidence>
<dbReference type="InterPro" id="IPR051122">
    <property type="entry name" value="SDR_DHRS6-like"/>
</dbReference>
<dbReference type="GO" id="GO:0016491">
    <property type="term" value="F:oxidoreductase activity"/>
    <property type="evidence" value="ECO:0007669"/>
    <property type="project" value="UniProtKB-KW"/>
</dbReference>
<sequence length="222" mass="23243">MSEFDNKTAVVTGAAGALGRAVADIFHESGARVIGVDVVPFEAAYEIHQADLIDPEGAKQVVKSVGAIDILANVAGGFTMGDSVADTSDDTWDFMFNLNARTVLNMARAVVPHMVERKSGKIINIGARAGLRGSASMAAYAASKSVVIRLTESLADELKATGVNVNCILPSIIDTERNRADMPNANFSQWVAPKALAKVVHFLASEAADPIHGAAIPVEGLS</sequence>
<dbReference type="AlphaFoldDB" id="A0A381P9K7"/>
<proteinExistence type="inferred from homology"/>
<dbReference type="InterPro" id="IPR002347">
    <property type="entry name" value="SDR_fam"/>
</dbReference>